<name>A0A2K1QU37_9PEZI</name>
<protein>
    <submittedName>
        <fullName evidence="2">Uncharacterized protein</fullName>
    </submittedName>
</protein>
<dbReference type="Proteomes" id="UP000243797">
    <property type="component" value="Unassembled WGS sequence"/>
</dbReference>
<dbReference type="EMBL" id="NKHZ01000039">
    <property type="protein sequence ID" value="PNS18541.1"/>
    <property type="molecule type" value="Genomic_DNA"/>
</dbReference>
<feature type="region of interest" description="Disordered" evidence="1">
    <location>
        <begin position="384"/>
        <end position="417"/>
    </location>
</feature>
<evidence type="ECO:0000256" key="1">
    <source>
        <dbReference type="SAM" id="MobiDB-lite"/>
    </source>
</evidence>
<dbReference type="InterPro" id="IPR032710">
    <property type="entry name" value="NTF2-like_dom_sf"/>
</dbReference>
<feature type="compositionally biased region" description="Basic and acidic residues" evidence="1">
    <location>
        <begin position="254"/>
        <end position="281"/>
    </location>
</feature>
<dbReference type="STRING" id="2082308.A0A2K1QU37"/>
<evidence type="ECO:0000313" key="3">
    <source>
        <dbReference type="Proteomes" id="UP000243797"/>
    </source>
</evidence>
<dbReference type="OrthoDB" id="1162399at2759"/>
<dbReference type="SUPFAM" id="SSF54427">
    <property type="entry name" value="NTF2-like"/>
    <property type="match status" value="1"/>
</dbReference>
<dbReference type="AlphaFoldDB" id="A0A2K1QU37"/>
<comment type="caution">
    <text evidence="2">The sequence shown here is derived from an EMBL/GenBank/DDBJ whole genome shotgun (WGS) entry which is preliminary data.</text>
</comment>
<feature type="region of interest" description="Disordered" evidence="1">
    <location>
        <begin position="461"/>
        <end position="501"/>
    </location>
</feature>
<keyword evidence="3" id="KW-1185">Reference proteome</keyword>
<accession>A0A2K1QU37</accession>
<dbReference type="InParanoid" id="A0A2K1QU37"/>
<feature type="region of interest" description="Disordered" evidence="1">
    <location>
        <begin position="170"/>
        <end position="340"/>
    </location>
</feature>
<proteinExistence type="predicted"/>
<gene>
    <name evidence="2" type="ORF">CAC42_5080</name>
</gene>
<feature type="compositionally biased region" description="Polar residues" evidence="1">
    <location>
        <begin position="399"/>
        <end position="412"/>
    </location>
</feature>
<organism evidence="2 3">
    <name type="scientific">Sphaceloma murrayae</name>
    <dbReference type="NCBI Taxonomy" id="2082308"/>
    <lineage>
        <taxon>Eukaryota</taxon>
        <taxon>Fungi</taxon>
        <taxon>Dikarya</taxon>
        <taxon>Ascomycota</taxon>
        <taxon>Pezizomycotina</taxon>
        <taxon>Dothideomycetes</taxon>
        <taxon>Dothideomycetidae</taxon>
        <taxon>Myriangiales</taxon>
        <taxon>Elsinoaceae</taxon>
        <taxon>Sphaceloma</taxon>
    </lineage>
</organism>
<evidence type="ECO:0000313" key="2">
    <source>
        <dbReference type="EMBL" id="PNS18541.1"/>
    </source>
</evidence>
<dbReference type="Gene3D" id="3.10.450.50">
    <property type="match status" value="1"/>
</dbReference>
<reference evidence="2 3" key="1">
    <citation type="submission" date="2017-06" db="EMBL/GenBank/DDBJ databases">
        <title>Draft genome sequence of a variant of Elsinoe murrayae.</title>
        <authorList>
            <person name="Cheng Q."/>
        </authorList>
    </citation>
    <scope>NUCLEOTIDE SEQUENCE [LARGE SCALE GENOMIC DNA]</scope>
    <source>
        <strain evidence="2 3">CQ-2017a</strain>
    </source>
</reference>
<sequence length="501" mass="55345">MASAYQSFLRSPKVALLAENASVHYITTTTTILNPDAIVKHLEVLGRQVEKKQEKVLNITEAGNGVCLETETVLEFKKGGGVYLPGMDEHMLADMTVVCPIVHVVTLDGHGKIAQVRIYWDQGTMLKQVEAIGKTGRNWPIRDGKAQAKLIQDSISTPGQAAHVSVVDRNASSRMPDDYTKRLFSTGEEPERSRTTSGVIPRESAKPAQRQWGELFAGEQQEEEQADIGSPNVRSPYQPVLKTGAGKNYQSNRLFDKNELTERERSPERRKADPTKFEHFEFGNGEDAPPEARGLGLKSKKQGSNWDFEDFATPAKHVQKPQREQERHFGYGIDEDQETPQKRNLVHLPRPDARTNFEMSEDISPAKGPLNTITNINNARRAADRDPHFHHGSSPAGENVQTQKPKSNTNASFKPRSDMVSNWDLADMQTESPAVNKKIYKTAGDGMGGKAGSRLWDIGGDDTPEQYGGKGGQKQVYKTAGNGMGGRKGHGLEWSIGHPDA</sequence>